<gene>
    <name evidence="2" type="ORF">CAL65_21060</name>
</gene>
<dbReference type="SUPFAM" id="SSF69118">
    <property type="entry name" value="AhpD-like"/>
    <property type="match status" value="1"/>
</dbReference>
<keyword evidence="2" id="KW-0560">Oxidoreductase</keyword>
<proteinExistence type="predicted"/>
<dbReference type="PANTHER" id="PTHR34846:SF10">
    <property type="entry name" value="CYTOPLASMIC PROTEIN"/>
    <property type="match status" value="1"/>
</dbReference>
<reference evidence="3" key="1">
    <citation type="submission" date="2017-05" db="EMBL/GenBank/DDBJ databases">
        <authorList>
            <person name="Sharma S."/>
            <person name="Sidhu C."/>
            <person name="Pinnaka A.K."/>
        </authorList>
    </citation>
    <scope>NUCLEOTIDE SEQUENCE [LARGE SCALE GENOMIC DNA]</scope>
    <source>
        <strain evidence="3">AK93</strain>
    </source>
</reference>
<dbReference type="EMBL" id="NFZW01000037">
    <property type="protein sequence ID" value="RFA31939.1"/>
    <property type="molecule type" value="Genomic_DNA"/>
</dbReference>
<dbReference type="RefSeq" id="WP_116302195.1">
    <property type="nucleotide sequence ID" value="NZ_NFZV01000008.1"/>
</dbReference>
<dbReference type="OrthoDB" id="9801997at2"/>
<evidence type="ECO:0000259" key="1">
    <source>
        <dbReference type="Pfam" id="PF02627"/>
    </source>
</evidence>
<accession>A0A3E0WHL7</accession>
<dbReference type="Gene3D" id="1.20.1290.10">
    <property type="entry name" value="AhpD-like"/>
    <property type="match status" value="1"/>
</dbReference>
<dbReference type="GO" id="GO:0051920">
    <property type="term" value="F:peroxiredoxin activity"/>
    <property type="evidence" value="ECO:0007669"/>
    <property type="project" value="InterPro"/>
</dbReference>
<evidence type="ECO:0000313" key="3">
    <source>
        <dbReference type="Proteomes" id="UP000256763"/>
    </source>
</evidence>
<dbReference type="InterPro" id="IPR029032">
    <property type="entry name" value="AhpD-like"/>
</dbReference>
<dbReference type="NCBIfam" id="TIGR00778">
    <property type="entry name" value="ahpD_dom"/>
    <property type="match status" value="1"/>
</dbReference>
<organism evidence="2 3">
    <name type="scientific">Alkalilimnicola ehrlichii</name>
    <dbReference type="NCBI Taxonomy" id="351052"/>
    <lineage>
        <taxon>Bacteria</taxon>
        <taxon>Pseudomonadati</taxon>
        <taxon>Pseudomonadota</taxon>
        <taxon>Gammaproteobacteria</taxon>
        <taxon>Chromatiales</taxon>
        <taxon>Ectothiorhodospiraceae</taxon>
        <taxon>Alkalilimnicola</taxon>
    </lineage>
</organism>
<dbReference type="AlphaFoldDB" id="A0A3E0WHL7"/>
<dbReference type="InterPro" id="IPR004675">
    <property type="entry name" value="AhpD_core"/>
</dbReference>
<dbReference type="InterPro" id="IPR003779">
    <property type="entry name" value="CMD-like"/>
</dbReference>
<dbReference type="PANTHER" id="PTHR34846">
    <property type="entry name" value="4-CARBOXYMUCONOLACTONE DECARBOXYLASE FAMILY PROTEIN (AFU_ORTHOLOGUE AFUA_6G11590)"/>
    <property type="match status" value="1"/>
</dbReference>
<evidence type="ECO:0000313" key="2">
    <source>
        <dbReference type="EMBL" id="RFA31939.1"/>
    </source>
</evidence>
<keyword evidence="3" id="KW-1185">Reference proteome</keyword>
<comment type="caution">
    <text evidence="2">The sequence shown here is derived from an EMBL/GenBank/DDBJ whole genome shotgun (WGS) entry which is preliminary data.</text>
</comment>
<dbReference type="Proteomes" id="UP000256763">
    <property type="component" value="Unassembled WGS sequence"/>
</dbReference>
<feature type="domain" description="Carboxymuconolactone decarboxylase-like" evidence="1">
    <location>
        <begin position="12"/>
        <end position="94"/>
    </location>
</feature>
<sequence>MSNRLDAFAAAPDTMNAMLALEDHVRRCGLEYSLIELVKTRASQINGCAYCLHMHTRDARKAGETETRLYLLPAWRESSLYTPRERAALAWTEALTHVARAHPTDEDYHWVREHFSEAELVKLTLLIGAINIWNRIAIGFGTAHPHDDAVQALETDPT</sequence>
<name>A0A3E0WHL7_9GAMM</name>
<dbReference type="Pfam" id="PF02627">
    <property type="entry name" value="CMD"/>
    <property type="match status" value="1"/>
</dbReference>
<keyword evidence="2" id="KW-0575">Peroxidase</keyword>
<protein>
    <submittedName>
        <fullName evidence="2">Alkylhydroperoxidase</fullName>
    </submittedName>
</protein>